<proteinExistence type="evidence at transcript level"/>
<comment type="catalytic activity">
    <reaction evidence="9 10 13">
        <text>Hydrolysis of proteins in presence of ATP.</text>
        <dbReference type="EC" id="3.4.21.53"/>
    </reaction>
</comment>
<dbReference type="SUPFAM" id="SSF52540">
    <property type="entry name" value="P-loop containing nucleoside triphosphate hydrolases"/>
    <property type="match status" value="1"/>
</dbReference>
<keyword evidence="6 9" id="KW-0720">Serine protease</keyword>
<dbReference type="AlphaFoldDB" id="A0A2L0ESD1"/>
<dbReference type="Pfam" id="PF05362">
    <property type="entry name" value="Lon_C"/>
    <property type="match status" value="1"/>
</dbReference>
<dbReference type="EC" id="3.4.21.53" evidence="9 10"/>
<comment type="induction">
    <text evidence="9">By heat shock.</text>
</comment>
<dbReference type="Proteomes" id="UP000238348">
    <property type="component" value="Chromosome"/>
</dbReference>
<accession>A0A2L0ESD1</accession>
<dbReference type="SMART" id="SM00382">
    <property type="entry name" value="AAA"/>
    <property type="match status" value="1"/>
</dbReference>
<evidence type="ECO:0000256" key="7">
    <source>
        <dbReference type="ARBA" id="ARBA00022840"/>
    </source>
</evidence>
<evidence type="ECO:0000256" key="4">
    <source>
        <dbReference type="ARBA" id="ARBA00022741"/>
    </source>
</evidence>
<evidence type="ECO:0000313" key="20">
    <source>
        <dbReference type="Proteomes" id="UP000238348"/>
    </source>
</evidence>
<keyword evidence="4 9" id="KW-0547">Nucleotide-binding</keyword>
<dbReference type="NCBIfam" id="NF008053">
    <property type="entry name" value="PRK10787.1"/>
    <property type="match status" value="1"/>
</dbReference>
<evidence type="ECO:0000256" key="2">
    <source>
        <dbReference type="ARBA" id="ARBA00022490"/>
    </source>
</evidence>
<dbReference type="SUPFAM" id="SSF54211">
    <property type="entry name" value="Ribosomal protein S5 domain 2-like"/>
    <property type="match status" value="1"/>
</dbReference>
<evidence type="ECO:0000256" key="6">
    <source>
        <dbReference type="ARBA" id="ARBA00022825"/>
    </source>
</evidence>
<evidence type="ECO:0000313" key="19">
    <source>
        <dbReference type="EMBL" id="AUX42199.1"/>
    </source>
</evidence>
<dbReference type="PROSITE" id="PS51786">
    <property type="entry name" value="LON_PROTEOLYTIC"/>
    <property type="match status" value="1"/>
</dbReference>
<reference evidence="19 20" key="1">
    <citation type="submission" date="2015-09" db="EMBL/GenBank/DDBJ databases">
        <title>Sorangium comparison.</title>
        <authorList>
            <person name="Zaburannyi N."/>
            <person name="Bunk B."/>
            <person name="Overmann J."/>
            <person name="Mueller R."/>
        </authorList>
    </citation>
    <scope>NUCLEOTIDE SEQUENCE [LARGE SCALE GENOMIC DNA]</scope>
    <source>
        <strain evidence="19 20">So ce26</strain>
    </source>
</reference>
<dbReference type="GO" id="GO:0005524">
    <property type="term" value="F:ATP binding"/>
    <property type="evidence" value="ECO:0007669"/>
    <property type="project" value="UniProtKB-UniRule"/>
</dbReference>
<dbReference type="Gene3D" id="3.30.230.10">
    <property type="match status" value="1"/>
</dbReference>
<dbReference type="PRINTS" id="PR00830">
    <property type="entry name" value="ENDOLAPTASE"/>
</dbReference>
<evidence type="ECO:0000256" key="13">
    <source>
        <dbReference type="PROSITE-ProRule" id="PRU01122"/>
    </source>
</evidence>
<evidence type="ECO:0000256" key="3">
    <source>
        <dbReference type="ARBA" id="ARBA00022670"/>
    </source>
</evidence>
<dbReference type="InterPro" id="IPR003959">
    <property type="entry name" value="ATPase_AAA_core"/>
</dbReference>
<dbReference type="InterPro" id="IPR014721">
    <property type="entry name" value="Ribsml_uS5_D2-typ_fold_subgr"/>
</dbReference>
<comment type="function">
    <text evidence="9">ATP-dependent serine protease that mediates the selective degradation of mutant and abnormal proteins as well as certain short-lived regulatory proteins. Required for cellular homeostasis and for survival from DNA damage and developmental changes induced by stress. Degrades polypeptides processively to yield small peptide fragments that are 5 to 10 amino acids long. Binds to DNA in a double-stranded, site-specific manner.</text>
</comment>
<evidence type="ECO:0000259" key="17">
    <source>
        <dbReference type="PROSITE" id="PS51786"/>
    </source>
</evidence>
<organism evidence="19 20">
    <name type="scientific">Sorangium cellulosum</name>
    <name type="common">Polyangium cellulosum</name>
    <dbReference type="NCBI Taxonomy" id="56"/>
    <lineage>
        <taxon>Bacteria</taxon>
        <taxon>Pseudomonadati</taxon>
        <taxon>Myxococcota</taxon>
        <taxon>Polyangia</taxon>
        <taxon>Polyangiales</taxon>
        <taxon>Polyangiaceae</taxon>
        <taxon>Sorangium</taxon>
    </lineage>
</organism>
<feature type="active site" evidence="9 11">
    <location>
        <position position="733"/>
    </location>
</feature>
<evidence type="ECO:0000256" key="9">
    <source>
        <dbReference type="HAMAP-Rule" id="MF_01973"/>
    </source>
</evidence>
<dbReference type="SUPFAM" id="SSF88697">
    <property type="entry name" value="PUA domain-like"/>
    <property type="match status" value="1"/>
</dbReference>
<dbReference type="GO" id="GO:0016887">
    <property type="term" value="F:ATP hydrolysis activity"/>
    <property type="evidence" value="ECO:0007669"/>
    <property type="project" value="UniProtKB-UniRule"/>
</dbReference>
<feature type="region of interest" description="Disordered" evidence="16">
    <location>
        <begin position="808"/>
        <end position="836"/>
    </location>
</feature>
<comment type="similarity">
    <text evidence="9 10 13 14">Belongs to the peptidase S16 family.</text>
</comment>
<dbReference type="InterPro" id="IPR003593">
    <property type="entry name" value="AAA+_ATPase"/>
</dbReference>
<gene>
    <name evidence="9" type="primary">lon</name>
    <name evidence="19" type="ORF">SOCE26_036260</name>
</gene>
<dbReference type="PIRSF" id="PIRSF001174">
    <property type="entry name" value="Lon_proteas"/>
    <property type="match status" value="1"/>
</dbReference>
<feature type="binding site" evidence="9 12">
    <location>
        <begin position="367"/>
        <end position="374"/>
    </location>
    <ligand>
        <name>ATP</name>
        <dbReference type="ChEBI" id="CHEBI:30616"/>
    </ligand>
</feature>
<dbReference type="FunFam" id="1.20.5.5270:FF:000002">
    <property type="entry name" value="Lon protease homolog"/>
    <property type="match status" value="1"/>
</dbReference>
<dbReference type="GO" id="GO:0004176">
    <property type="term" value="F:ATP-dependent peptidase activity"/>
    <property type="evidence" value="ECO:0007669"/>
    <property type="project" value="UniProtKB-UniRule"/>
</dbReference>
<keyword evidence="2 9" id="KW-0963">Cytoplasm</keyword>
<dbReference type="Pfam" id="PF00004">
    <property type="entry name" value="AAA"/>
    <property type="match status" value="1"/>
</dbReference>
<feature type="coiled-coil region" evidence="15">
    <location>
        <begin position="199"/>
        <end position="275"/>
    </location>
</feature>
<dbReference type="Pfam" id="PF22667">
    <property type="entry name" value="Lon_lid"/>
    <property type="match status" value="1"/>
</dbReference>
<dbReference type="Pfam" id="PF02190">
    <property type="entry name" value="LON_substr_bdg"/>
    <property type="match status" value="1"/>
</dbReference>
<protein>
    <recommendedName>
        <fullName evidence="9 10">Lon protease</fullName>
        <ecNumber evidence="9 10">3.4.21.53</ecNumber>
    </recommendedName>
    <alternativeName>
        <fullName evidence="9">ATP-dependent protease La</fullName>
    </alternativeName>
</protein>
<comment type="subunit">
    <text evidence="9 10">Homohexamer. Organized in a ring with a central cavity.</text>
</comment>
<evidence type="ECO:0000259" key="18">
    <source>
        <dbReference type="PROSITE" id="PS51787"/>
    </source>
</evidence>
<dbReference type="NCBIfam" id="TIGR00763">
    <property type="entry name" value="lon"/>
    <property type="match status" value="1"/>
</dbReference>
<dbReference type="PANTHER" id="PTHR10046">
    <property type="entry name" value="ATP DEPENDENT LON PROTEASE FAMILY MEMBER"/>
    <property type="match status" value="1"/>
</dbReference>
<feature type="active site" evidence="9 11">
    <location>
        <position position="690"/>
    </location>
</feature>
<dbReference type="GO" id="GO:0034605">
    <property type="term" value="P:cellular response to heat"/>
    <property type="evidence" value="ECO:0007669"/>
    <property type="project" value="UniProtKB-UniRule"/>
</dbReference>
<keyword evidence="15" id="KW-0175">Coiled coil</keyword>
<keyword evidence="8 9" id="KW-0346">Stress response</keyword>
<dbReference type="EMBL" id="CP012673">
    <property type="protein sequence ID" value="AUX42199.1"/>
    <property type="molecule type" value="Genomic_DNA"/>
</dbReference>
<dbReference type="CDD" id="cd19500">
    <property type="entry name" value="RecA-like_Lon"/>
    <property type="match status" value="1"/>
</dbReference>
<evidence type="ECO:0000256" key="14">
    <source>
        <dbReference type="RuleBase" id="RU000591"/>
    </source>
</evidence>
<dbReference type="InterPro" id="IPR004815">
    <property type="entry name" value="Lon_bac/euk-typ"/>
</dbReference>
<evidence type="ECO:0000256" key="1">
    <source>
        <dbReference type="ARBA" id="ARBA00004496"/>
    </source>
</evidence>
<keyword evidence="5 9" id="KW-0378">Hydrolase</keyword>
<evidence type="ECO:0000256" key="8">
    <source>
        <dbReference type="ARBA" id="ARBA00023016"/>
    </source>
</evidence>
<name>A0A2L0ESD1_SORCE</name>
<dbReference type="FunFam" id="3.40.50.300:FF:000382">
    <property type="entry name" value="Lon protease homolog 2, peroxisomal"/>
    <property type="match status" value="1"/>
</dbReference>
<dbReference type="InterPro" id="IPR054594">
    <property type="entry name" value="Lon_lid"/>
</dbReference>
<dbReference type="GO" id="GO:0004252">
    <property type="term" value="F:serine-type endopeptidase activity"/>
    <property type="evidence" value="ECO:0007669"/>
    <property type="project" value="UniProtKB-UniRule"/>
</dbReference>
<dbReference type="InterPro" id="IPR046336">
    <property type="entry name" value="Lon_prtase_N_sf"/>
</dbReference>
<dbReference type="InterPro" id="IPR020568">
    <property type="entry name" value="Ribosomal_Su5_D2-typ_SF"/>
</dbReference>
<dbReference type="RefSeq" id="WP_104981051.1">
    <property type="nucleotide sequence ID" value="NZ_CP012673.1"/>
</dbReference>
<dbReference type="OrthoDB" id="9803599at2"/>
<dbReference type="GO" id="GO:0043565">
    <property type="term" value="F:sequence-specific DNA binding"/>
    <property type="evidence" value="ECO:0007669"/>
    <property type="project" value="UniProtKB-UniRule"/>
</dbReference>
<sequence>MFFKNDSDRGKNAPERGIVPLLPLRDIIVFPHMVSQLFVGRERSIAALDEAMNRGKEIFLAAQRNAKTNDPTPDDIFGVGSVGAIMQLLRLPDGTVKVLIEGKRRARIRRYVQSDAYFLIEYDEIAESSVASVEVEALMRSVQSTFEMYVKLNKKIQPEVLMAVQAIDEASRLADTIIANLPTIKLTDRQALLEMEEPQKRLERLIELMQAEIEILQVEKKIRSRVKKQMEKTQKEYYLNEQMQAIQKELGGGERDEFKNEIQEIEEALKTKRMSKEAAAKVKKELKKLKMMHPTSAEATVVRNYIDWILELPWYDKSEERYDLVEAEKILDEDHYGLKKIKERILEYLAVQALTKKLKGPVLCFVGPPGVGKTSLAKSIARATGRKFVRLSLGGVRDEAEIRGHRRTYIGALPGKLIQSLKKVGTNNPVFLLDEVDKMSTDFRGDPAAALLEVLDPEQNHTFNDHYLDLDYDLSDVMFITTANTLSGIPVPLQDRMEVIQLSGYTEFEKLNIAVKYLVPRQRKECGLEDVTLDFTEGALRTIIHHYTKESGVRSLEREIASVCRKVARKVVSDGKDKPIEVVAKSIPKYLGVPKYRLGKREERDEVGLVNGLAVTNVGGDLLPAEATVVPGKGKLVITGLLEKGMEESGHAAMSYVRSRLDRLRLDADVYQKVDVHIHFPDFVRKDGPSAGVTMVTALVSALMKVPARRDLAMTGEITLRGRVLPIGGLKEKLLAAHRGGIATVILPKENRKDLRDVPRRVLKSLRLVLVEHVDDVLREALVLPDPEAIFGPPKGVLEYRGGELVTEDAPVKPAPAATGEPTPAAPAAPAAPPGA</sequence>
<evidence type="ECO:0000256" key="11">
    <source>
        <dbReference type="PIRSR" id="PIRSR001174-1"/>
    </source>
</evidence>
<dbReference type="Gene3D" id="2.30.130.40">
    <property type="entry name" value="LON domain-like"/>
    <property type="match status" value="1"/>
</dbReference>
<evidence type="ECO:0000256" key="5">
    <source>
        <dbReference type="ARBA" id="ARBA00022801"/>
    </source>
</evidence>
<feature type="domain" description="Lon proteolytic" evidence="17">
    <location>
        <begin position="604"/>
        <end position="784"/>
    </location>
</feature>
<feature type="compositionally biased region" description="Pro residues" evidence="16">
    <location>
        <begin position="824"/>
        <end position="836"/>
    </location>
</feature>
<evidence type="ECO:0000256" key="16">
    <source>
        <dbReference type="SAM" id="MobiDB-lite"/>
    </source>
</evidence>
<keyword evidence="3 9" id="KW-0645">Protease</keyword>
<dbReference type="InterPro" id="IPR003111">
    <property type="entry name" value="Lon_prtase_N"/>
</dbReference>
<dbReference type="InterPro" id="IPR008269">
    <property type="entry name" value="Lon_proteolytic"/>
</dbReference>
<dbReference type="InterPro" id="IPR015947">
    <property type="entry name" value="PUA-like_sf"/>
</dbReference>
<dbReference type="InterPro" id="IPR008268">
    <property type="entry name" value="Peptidase_S16_AS"/>
</dbReference>
<dbReference type="GO" id="GO:0005737">
    <property type="term" value="C:cytoplasm"/>
    <property type="evidence" value="ECO:0007669"/>
    <property type="project" value="UniProtKB-SubCell"/>
</dbReference>
<dbReference type="InterPro" id="IPR027065">
    <property type="entry name" value="Lon_Prtase"/>
</dbReference>
<dbReference type="GO" id="GO:0006515">
    <property type="term" value="P:protein quality control for misfolded or incompletely synthesized proteins"/>
    <property type="evidence" value="ECO:0007669"/>
    <property type="project" value="UniProtKB-UniRule"/>
</dbReference>
<dbReference type="HAMAP" id="MF_01973">
    <property type="entry name" value="lon_bact"/>
    <property type="match status" value="1"/>
</dbReference>
<comment type="subcellular location">
    <subcellularLocation>
        <location evidence="1 9 10">Cytoplasm</location>
    </subcellularLocation>
</comment>
<dbReference type="Gene3D" id="1.20.58.1480">
    <property type="match status" value="1"/>
</dbReference>
<keyword evidence="7 9" id="KW-0067">ATP-binding</keyword>
<dbReference type="SMART" id="SM00464">
    <property type="entry name" value="LON"/>
    <property type="match status" value="1"/>
</dbReference>
<dbReference type="Gene3D" id="3.40.50.300">
    <property type="entry name" value="P-loop containing nucleotide triphosphate hydrolases"/>
    <property type="match status" value="1"/>
</dbReference>
<evidence type="ECO:0000256" key="12">
    <source>
        <dbReference type="PIRSR" id="PIRSR001174-2"/>
    </source>
</evidence>
<dbReference type="Gene3D" id="1.10.8.60">
    <property type="match status" value="1"/>
</dbReference>
<dbReference type="InterPro" id="IPR027543">
    <property type="entry name" value="Lon_bac"/>
</dbReference>
<evidence type="ECO:0000256" key="10">
    <source>
        <dbReference type="PIRNR" id="PIRNR001174"/>
    </source>
</evidence>
<dbReference type="PROSITE" id="PS01046">
    <property type="entry name" value="LON_SER"/>
    <property type="match status" value="1"/>
</dbReference>
<dbReference type="InterPro" id="IPR027417">
    <property type="entry name" value="P-loop_NTPase"/>
</dbReference>
<dbReference type="PROSITE" id="PS51787">
    <property type="entry name" value="LON_N"/>
    <property type="match status" value="1"/>
</dbReference>
<feature type="domain" description="Lon N-terminal" evidence="18">
    <location>
        <begin position="19"/>
        <end position="213"/>
    </location>
</feature>
<dbReference type="Gene3D" id="1.20.5.5270">
    <property type="match status" value="1"/>
</dbReference>
<evidence type="ECO:0000256" key="15">
    <source>
        <dbReference type="SAM" id="Coils"/>
    </source>
</evidence>